<keyword evidence="1" id="KW-0472">Membrane</keyword>
<evidence type="ECO:0000256" key="1">
    <source>
        <dbReference type="SAM" id="Phobius"/>
    </source>
</evidence>
<dbReference type="EMBL" id="CADCVC010000048">
    <property type="protein sequence ID" value="CAA9430950.1"/>
    <property type="molecule type" value="Genomic_DNA"/>
</dbReference>
<accession>A0A6J4Q3D0</accession>
<sequence length="182" mass="19475">MSVLPNTTTKGTDRRWPLYVLVAAVLVALALGVEAFLRAENFLPGEDISATGIRDVVVSPENSLYPPPDTAHFEEPPETIFVYLSVEELPGVEGMEARVERAESGSAFSLLFDRGAGIEVLDEQEDQLSTGENGATGIMKFTLATTSGEPVPPGNYTVEVYGPGATGEEEAVAARKLFVIEE</sequence>
<feature type="transmembrane region" description="Helical" evidence="1">
    <location>
        <begin position="16"/>
        <end position="37"/>
    </location>
</feature>
<name>A0A6J4Q3D0_9ACTN</name>
<gene>
    <name evidence="2" type="ORF">AVDCRST_MAG80-571</name>
</gene>
<keyword evidence="1" id="KW-0812">Transmembrane</keyword>
<protein>
    <submittedName>
        <fullName evidence="2">Uncharacterized protein</fullName>
    </submittedName>
</protein>
<proteinExistence type="predicted"/>
<dbReference type="AlphaFoldDB" id="A0A6J4Q3D0"/>
<organism evidence="2">
    <name type="scientific">uncultured Rubrobacteraceae bacterium</name>
    <dbReference type="NCBI Taxonomy" id="349277"/>
    <lineage>
        <taxon>Bacteria</taxon>
        <taxon>Bacillati</taxon>
        <taxon>Actinomycetota</taxon>
        <taxon>Rubrobacteria</taxon>
        <taxon>Rubrobacterales</taxon>
        <taxon>Rubrobacteraceae</taxon>
        <taxon>environmental samples</taxon>
    </lineage>
</organism>
<reference evidence="2" key="1">
    <citation type="submission" date="2020-02" db="EMBL/GenBank/DDBJ databases">
        <authorList>
            <person name="Meier V. D."/>
        </authorList>
    </citation>
    <scope>NUCLEOTIDE SEQUENCE</scope>
    <source>
        <strain evidence="2">AVDCRST_MAG80</strain>
    </source>
</reference>
<evidence type="ECO:0000313" key="2">
    <source>
        <dbReference type="EMBL" id="CAA9430950.1"/>
    </source>
</evidence>
<keyword evidence="1" id="KW-1133">Transmembrane helix</keyword>